<reference evidence="5 6" key="1">
    <citation type="submission" date="2016-11" db="EMBL/GenBank/DDBJ databases">
        <authorList>
            <person name="Manzoor S."/>
        </authorList>
    </citation>
    <scope>NUCLEOTIDE SEQUENCE [LARGE SCALE GENOMIC DNA]</scope>
    <source>
        <strain evidence="5">Clostridium ultunense strain Esp</strain>
    </source>
</reference>
<protein>
    <recommendedName>
        <fullName evidence="4">FAD-binding PCMH-type domain-containing protein</fullName>
    </recommendedName>
</protein>
<evidence type="ECO:0000256" key="2">
    <source>
        <dbReference type="ARBA" id="ARBA00022827"/>
    </source>
</evidence>
<gene>
    <name evidence="5" type="ORF">CUESP1_1003</name>
</gene>
<dbReference type="InterPro" id="IPR051312">
    <property type="entry name" value="Diverse_Substr_Oxidored"/>
</dbReference>
<dbReference type="SUPFAM" id="SSF55447">
    <property type="entry name" value="CO dehydrogenase flavoprotein C-terminal domain-like"/>
    <property type="match status" value="1"/>
</dbReference>
<keyword evidence="6" id="KW-1185">Reference proteome</keyword>
<dbReference type="InterPro" id="IPR005107">
    <property type="entry name" value="CO_DH_flav_C"/>
</dbReference>
<dbReference type="Proteomes" id="UP000245423">
    <property type="component" value="Chromosome 1"/>
</dbReference>
<dbReference type="InterPro" id="IPR002346">
    <property type="entry name" value="Mopterin_DH_FAD-bd"/>
</dbReference>
<dbReference type="EMBL" id="LT669839">
    <property type="protein sequence ID" value="SHD76379.1"/>
    <property type="molecule type" value="Genomic_DNA"/>
</dbReference>
<sequence>MQMMKIETPNNLDELINCLKNADSSSCLLGGGTDLIININNKKLYPNTIIDLSGVNELKEIKKNGSSISIGAGVTLTEVCENSFVKEKFPALAQATSQVGSTQIRNRATIAGNIGNSSPCADTVVPLMALNAKLKMLNGNGEYYHIPVDKAIKGSGKKNLKPNEAIIEIVIPYLKDTCSSAFYKIGSRKAVTISKLNGAVVVDINLNNTIVNAKVFLGSLGPKAFRSIMAEKVLMNKKPNKELLSEFQNILMKQVDEAIPGRGSQLYKRHAIKGMCEELFIRLFGESCIRGEI</sequence>
<dbReference type="GO" id="GO:0016491">
    <property type="term" value="F:oxidoreductase activity"/>
    <property type="evidence" value="ECO:0007669"/>
    <property type="project" value="UniProtKB-KW"/>
</dbReference>
<evidence type="ECO:0000313" key="5">
    <source>
        <dbReference type="EMBL" id="SHD76379.1"/>
    </source>
</evidence>
<proteinExistence type="predicted"/>
<dbReference type="GO" id="GO:0071949">
    <property type="term" value="F:FAD binding"/>
    <property type="evidence" value="ECO:0007669"/>
    <property type="project" value="InterPro"/>
</dbReference>
<dbReference type="SUPFAM" id="SSF56176">
    <property type="entry name" value="FAD-binding/transporter-associated domain-like"/>
    <property type="match status" value="1"/>
</dbReference>
<evidence type="ECO:0000313" key="6">
    <source>
        <dbReference type="Proteomes" id="UP000245423"/>
    </source>
</evidence>
<name>A0A1M4PLP7_9FIRM</name>
<keyword evidence="3" id="KW-0560">Oxidoreductase</keyword>
<feature type="domain" description="FAD-binding PCMH-type" evidence="4">
    <location>
        <begin position="1"/>
        <end position="176"/>
    </location>
</feature>
<evidence type="ECO:0000256" key="1">
    <source>
        <dbReference type="ARBA" id="ARBA00022630"/>
    </source>
</evidence>
<dbReference type="Pfam" id="PF00941">
    <property type="entry name" value="FAD_binding_5"/>
    <property type="match status" value="1"/>
</dbReference>
<keyword evidence="1" id="KW-0285">Flavoprotein</keyword>
<dbReference type="SMART" id="SM01092">
    <property type="entry name" value="CO_deh_flav_C"/>
    <property type="match status" value="1"/>
</dbReference>
<dbReference type="Gene3D" id="3.30.465.10">
    <property type="match status" value="1"/>
</dbReference>
<accession>A0A1M4PLP7</accession>
<organism evidence="5 6">
    <name type="scientific">[Clostridium] ultunense Esp</name>
    <dbReference type="NCBI Taxonomy" id="1288971"/>
    <lineage>
        <taxon>Bacteria</taxon>
        <taxon>Bacillati</taxon>
        <taxon>Bacillota</taxon>
        <taxon>Tissierellia</taxon>
        <taxon>Tissierellales</taxon>
        <taxon>Tepidimicrobiaceae</taxon>
        <taxon>Schnuerera</taxon>
    </lineage>
</organism>
<evidence type="ECO:0000256" key="3">
    <source>
        <dbReference type="ARBA" id="ARBA00023002"/>
    </source>
</evidence>
<dbReference type="InterPro" id="IPR016167">
    <property type="entry name" value="FAD-bd_PCMH_sub1"/>
</dbReference>
<dbReference type="InterPro" id="IPR016169">
    <property type="entry name" value="FAD-bd_PCMH_sub2"/>
</dbReference>
<dbReference type="InterPro" id="IPR036683">
    <property type="entry name" value="CO_DH_flav_C_dom_sf"/>
</dbReference>
<dbReference type="Pfam" id="PF03450">
    <property type="entry name" value="CO_deh_flav_C"/>
    <property type="match status" value="1"/>
</dbReference>
<keyword evidence="2" id="KW-0274">FAD</keyword>
<dbReference type="PROSITE" id="PS51387">
    <property type="entry name" value="FAD_PCMH"/>
    <property type="match status" value="1"/>
</dbReference>
<dbReference type="Gene3D" id="3.30.43.10">
    <property type="entry name" value="Uridine Diphospho-n-acetylenolpyruvylglucosamine Reductase, domain 2"/>
    <property type="match status" value="1"/>
</dbReference>
<dbReference type="InterPro" id="IPR036318">
    <property type="entry name" value="FAD-bd_PCMH-like_sf"/>
</dbReference>
<dbReference type="PANTHER" id="PTHR42659:SF2">
    <property type="entry name" value="XANTHINE DEHYDROGENASE SUBUNIT C-RELATED"/>
    <property type="match status" value="1"/>
</dbReference>
<dbReference type="PANTHER" id="PTHR42659">
    <property type="entry name" value="XANTHINE DEHYDROGENASE SUBUNIT C-RELATED"/>
    <property type="match status" value="1"/>
</dbReference>
<dbReference type="Gene3D" id="3.30.390.50">
    <property type="entry name" value="CO dehydrogenase flavoprotein, C-terminal domain"/>
    <property type="match status" value="1"/>
</dbReference>
<dbReference type="RefSeq" id="WP_025640664.1">
    <property type="nucleotide sequence ID" value="NZ_LT669839.1"/>
</dbReference>
<dbReference type="OrthoDB" id="9774454at2"/>
<dbReference type="InterPro" id="IPR016166">
    <property type="entry name" value="FAD-bd_PCMH"/>
</dbReference>
<dbReference type="AlphaFoldDB" id="A0A1M4PLP7"/>
<evidence type="ECO:0000259" key="4">
    <source>
        <dbReference type="PROSITE" id="PS51387"/>
    </source>
</evidence>